<evidence type="ECO:0000259" key="2">
    <source>
        <dbReference type="Pfam" id="PF04892"/>
    </source>
</evidence>
<evidence type="ECO:0000256" key="1">
    <source>
        <dbReference type="SAM" id="Phobius"/>
    </source>
</evidence>
<evidence type="ECO:0000313" key="4">
    <source>
        <dbReference type="Proteomes" id="UP000192491"/>
    </source>
</evidence>
<dbReference type="AlphaFoldDB" id="A0A1Y1QVB0"/>
<dbReference type="Proteomes" id="UP000192491">
    <property type="component" value="Unassembled WGS sequence"/>
</dbReference>
<sequence length="120" mass="13807">MYTPSSRIRTLFKAFFLAALVVGTILALIPSSGMGVKHLDKVQHALAFFSLAALLDIASLRRYWQWKVPLLLGYGAMIEVLQAFLPWRSFSVADWFADALGLGLYWLVWWWLLKNRLPHR</sequence>
<feature type="transmembrane region" description="Helical" evidence="1">
    <location>
        <begin position="12"/>
        <end position="30"/>
    </location>
</feature>
<keyword evidence="1" id="KW-1133">Transmembrane helix</keyword>
<dbReference type="PANTHER" id="PTHR28008">
    <property type="entry name" value="DOMAIN PROTEIN, PUTATIVE (AFU_ORTHOLOGUE AFUA_3G10980)-RELATED"/>
    <property type="match status" value="1"/>
</dbReference>
<name>A0A1Y1QVB0_9GAMM</name>
<gene>
    <name evidence="3" type="ORF">BWK73_08840</name>
</gene>
<feature type="transmembrane region" description="Helical" evidence="1">
    <location>
        <begin position="42"/>
        <end position="58"/>
    </location>
</feature>
<keyword evidence="1" id="KW-0472">Membrane</keyword>
<reference evidence="3 4" key="1">
    <citation type="submission" date="2017-01" db="EMBL/GenBank/DDBJ databases">
        <title>Novel large sulfur bacteria in the metagenomes of groundwater-fed chemosynthetic microbial mats in the Lake Huron basin.</title>
        <authorList>
            <person name="Sharrar A.M."/>
            <person name="Flood B.E."/>
            <person name="Bailey J.V."/>
            <person name="Jones D.S."/>
            <person name="Biddanda B."/>
            <person name="Ruberg S.A."/>
            <person name="Marcus D.N."/>
            <person name="Dick G.J."/>
        </authorList>
    </citation>
    <scope>NUCLEOTIDE SEQUENCE [LARGE SCALE GENOMIC DNA]</scope>
    <source>
        <strain evidence="3">A8</strain>
    </source>
</reference>
<accession>A0A1Y1QVB0</accession>
<feature type="domain" description="VanZ-like" evidence="2">
    <location>
        <begin position="39"/>
        <end position="112"/>
    </location>
</feature>
<dbReference type="NCBIfam" id="NF037970">
    <property type="entry name" value="vanZ_1"/>
    <property type="match status" value="1"/>
</dbReference>
<protein>
    <recommendedName>
        <fullName evidence="2">VanZ-like domain-containing protein</fullName>
    </recommendedName>
</protein>
<comment type="caution">
    <text evidence="3">The sequence shown here is derived from an EMBL/GenBank/DDBJ whole genome shotgun (WGS) entry which is preliminary data.</text>
</comment>
<dbReference type="PANTHER" id="PTHR28008:SF1">
    <property type="entry name" value="DOMAIN PROTEIN, PUTATIVE (AFU_ORTHOLOGUE AFUA_3G10980)-RELATED"/>
    <property type="match status" value="1"/>
</dbReference>
<dbReference type="EMBL" id="MTEJ01000025">
    <property type="protein sequence ID" value="OQX14709.1"/>
    <property type="molecule type" value="Genomic_DNA"/>
</dbReference>
<evidence type="ECO:0000313" key="3">
    <source>
        <dbReference type="EMBL" id="OQX14709.1"/>
    </source>
</evidence>
<dbReference type="Pfam" id="PF04892">
    <property type="entry name" value="VanZ"/>
    <property type="match status" value="1"/>
</dbReference>
<organism evidence="3 4">
    <name type="scientific">Thiothrix lacustris</name>
    <dbReference type="NCBI Taxonomy" id="525917"/>
    <lineage>
        <taxon>Bacteria</taxon>
        <taxon>Pseudomonadati</taxon>
        <taxon>Pseudomonadota</taxon>
        <taxon>Gammaproteobacteria</taxon>
        <taxon>Thiotrichales</taxon>
        <taxon>Thiotrichaceae</taxon>
        <taxon>Thiothrix</taxon>
    </lineage>
</organism>
<feature type="transmembrane region" description="Helical" evidence="1">
    <location>
        <begin position="95"/>
        <end position="113"/>
    </location>
</feature>
<feature type="transmembrane region" description="Helical" evidence="1">
    <location>
        <begin position="70"/>
        <end position="89"/>
    </location>
</feature>
<keyword evidence="1" id="KW-0812">Transmembrane</keyword>
<proteinExistence type="predicted"/>
<dbReference type="InterPro" id="IPR006976">
    <property type="entry name" value="VanZ-like"/>
</dbReference>